<evidence type="ECO:0000313" key="1">
    <source>
        <dbReference type="EMBL" id="KAK7073252.1"/>
    </source>
</evidence>
<accession>A0AAN9A804</accession>
<organism evidence="1 2">
    <name type="scientific">Halocaridina rubra</name>
    <name type="common">Hawaiian red shrimp</name>
    <dbReference type="NCBI Taxonomy" id="373956"/>
    <lineage>
        <taxon>Eukaryota</taxon>
        <taxon>Metazoa</taxon>
        <taxon>Ecdysozoa</taxon>
        <taxon>Arthropoda</taxon>
        <taxon>Crustacea</taxon>
        <taxon>Multicrustacea</taxon>
        <taxon>Malacostraca</taxon>
        <taxon>Eumalacostraca</taxon>
        <taxon>Eucarida</taxon>
        <taxon>Decapoda</taxon>
        <taxon>Pleocyemata</taxon>
        <taxon>Caridea</taxon>
        <taxon>Atyoidea</taxon>
        <taxon>Atyidae</taxon>
        <taxon>Halocaridina</taxon>
    </lineage>
</organism>
<keyword evidence="2" id="KW-1185">Reference proteome</keyword>
<protein>
    <submittedName>
        <fullName evidence="1">Uncharacterized protein</fullName>
    </submittedName>
</protein>
<name>A0AAN9A804_HALRR</name>
<reference evidence="1 2" key="1">
    <citation type="submission" date="2023-11" db="EMBL/GenBank/DDBJ databases">
        <title>Halocaridina rubra genome assembly.</title>
        <authorList>
            <person name="Smith C."/>
        </authorList>
    </citation>
    <scope>NUCLEOTIDE SEQUENCE [LARGE SCALE GENOMIC DNA]</scope>
    <source>
        <strain evidence="1">EP-1</strain>
        <tissue evidence="1">Whole</tissue>
    </source>
</reference>
<evidence type="ECO:0000313" key="2">
    <source>
        <dbReference type="Proteomes" id="UP001381693"/>
    </source>
</evidence>
<proteinExistence type="predicted"/>
<gene>
    <name evidence="1" type="ORF">SK128_007489</name>
</gene>
<dbReference type="AlphaFoldDB" id="A0AAN9A804"/>
<dbReference type="EMBL" id="JAXCGZ010013230">
    <property type="protein sequence ID" value="KAK7073252.1"/>
    <property type="molecule type" value="Genomic_DNA"/>
</dbReference>
<dbReference type="Proteomes" id="UP001381693">
    <property type="component" value="Unassembled WGS sequence"/>
</dbReference>
<comment type="caution">
    <text evidence="1">The sequence shown here is derived from an EMBL/GenBank/DDBJ whole genome shotgun (WGS) entry which is preliminary data.</text>
</comment>
<sequence length="67" mass="8040">MLQVQYVQQDVGFYQCQHARECPLLQNLPRPKVWTKRLWLRRRCGGSEHGHRFSLGKEVKRSFRVSN</sequence>